<evidence type="ECO:0000256" key="5">
    <source>
        <dbReference type="ARBA" id="ARBA00022723"/>
    </source>
</evidence>
<feature type="region of interest" description="Disordered" evidence="8">
    <location>
        <begin position="153"/>
        <end position="176"/>
    </location>
</feature>
<evidence type="ECO:0000313" key="10">
    <source>
        <dbReference type="EMBL" id="OAQ20905.1"/>
    </source>
</evidence>
<evidence type="ECO:0000256" key="2">
    <source>
        <dbReference type="ARBA" id="ARBA00004196"/>
    </source>
</evidence>
<evidence type="ECO:0000259" key="9">
    <source>
        <dbReference type="Pfam" id="PF14537"/>
    </source>
</evidence>
<comment type="subcellular location">
    <subcellularLocation>
        <location evidence="2">Cell envelope</location>
    </subcellularLocation>
</comment>
<dbReference type="GO" id="GO:0046872">
    <property type="term" value="F:metal ion binding"/>
    <property type="evidence" value="ECO:0007669"/>
    <property type="project" value="UniProtKB-KW"/>
</dbReference>
<accession>A0A179D4C0</accession>
<name>A0A179D4C0_9BACT</name>
<keyword evidence="3" id="KW-0813">Transport</keyword>
<keyword evidence="6" id="KW-0249">Electron transport</keyword>
<organism evidence="10 11">
    <name type="scientific">Thermosulfurimonas dismutans</name>
    <dbReference type="NCBI Taxonomy" id="999894"/>
    <lineage>
        <taxon>Bacteria</taxon>
        <taxon>Pseudomonadati</taxon>
        <taxon>Thermodesulfobacteriota</taxon>
        <taxon>Thermodesulfobacteria</taxon>
        <taxon>Thermodesulfobacteriales</taxon>
        <taxon>Thermodesulfobacteriaceae</taxon>
        <taxon>Thermosulfurimonas</taxon>
    </lineage>
</organism>
<dbReference type="GO" id="GO:0030313">
    <property type="term" value="C:cell envelope"/>
    <property type="evidence" value="ECO:0007669"/>
    <property type="project" value="UniProtKB-SubCell"/>
</dbReference>
<sequence>MFKEAGISGIPGLPNLSLAMHGKHAQVNPQPGCYDCHPGPVTKCLRTELEGMQDCEKCHGTLVEMAESLRNGRRPWLEEPKCADCHRGQEIDTGTTLYRNAKGHHGIYCATCHYSPHAWWPSKLDRDNEQVINLQGKAKPLGSGSCLVCHTSIPDGSGPHGYKKEGNEKGREDEDD</sequence>
<dbReference type="InterPro" id="IPR036280">
    <property type="entry name" value="Multihaem_cyt_sf"/>
</dbReference>
<evidence type="ECO:0000256" key="7">
    <source>
        <dbReference type="ARBA" id="ARBA00023004"/>
    </source>
</evidence>
<dbReference type="AlphaFoldDB" id="A0A179D4C0"/>
<dbReference type="EMBL" id="LWLG01000005">
    <property type="protein sequence ID" value="OAQ20905.1"/>
    <property type="molecule type" value="Genomic_DNA"/>
</dbReference>
<gene>
    <name evidence="10" type="ORF">TDIS_1032</name>
</gene>
<evidence type="ECO:0000313" key="11">
    <source>
        <dbReference type="Proteomes" id="UP000078390"/>
    </source>
</evidence>
<keyword evidence="4" id="KW-0349">Heme</keyword>
<dbReference type="SUPFAM" id="SSF48695">
    <property type="entry name" value="Multiheme cytochromes"/>
    <property type="match status" value="1"/>
</dbReference>
<reference evidence="10 11" key="1">
    <citation type="submission" date="2016-04" db="EMBL/GenBank/DDBJ databases">
        <title>Genome analysis of Thermosulfurimonas dismutans, the first thermophilic sulfur-disproportionating bacterium of the phylum Thermodesulfobacteria.</title>
        <authorList>
            <person name="Mardanov A.V."/>
            <person name="Beletsky A.V."/>
            <person name="Kadnikov V.V."/>
            <person name="Slobodkin A.I."/>
            <person name="Ravin N.V."/>
        </authorList>
    </citation>
    <scope>NUCLEOTIDE SEQUENCE [LARGE SCALE GENOMIC DNA]</scope>
    <source>
        <strain evidence="10 11">S95</strain>
    </source>
</reference>
<keyword evidence="7" id="KW-0408">Iron</keyword>
<evidence type="ECO:0000256" key="1">
    <source>
        <dbReference type="ARBA" id="ARBA00001926"/>
    </source>
</evidence>
<dbReference type="InterPro" id="IPR012286">
    <property type="entry name" value="Tetrahaem_cytochrome"/>
</dbReference>
<comment type="cofactor">
    <cofactor evidence="1">
        <name>heme c</name>
        <dbReference type="ChEBI" id="CHEBI:61717"/>
    </cofactor>
</comment>
<feature type="compositionally biased region" description="Basic and acidic residues" evidence="8">
    <location>
        <begin position="162"/>
        <end position="176"/>
    </location>
</feature>
<proteinExistence type="predicted"/>
<comment type="caution">
    <text evidence="10">The sequence shown here is derived from an EMBL/GenBank/DDBJ whole genome shotgun (WGS) entry which is preliminary data.</text>
</comment>
<dbReference type="STRING" id="999894.TDIS_1032"/>
<keyword evidence="5" id="KW-0479">Metal-binding</keyword>
<protein>
    <submittedName>
        <fullName evidence="10">Cytochrome c family protein</fullName>
    </submittedName>
</protein>
<keyword evidence="11" id="KW-1185">Reference proteome</keyword>
<evidence type="ECO:0000256" key="3">
    <source>
        <dbReference type="ARBA" id="ARBA00022448"/>
    </source>
</evidence>
<dbReference type="Proteomes" id="UP000078390">
    <property type="component" value="Unassembled WGS sequence"/>
</dbReference>
<evidence type="ECO:0000256" key="4">
    <source>
        <dbReference type="ARBA" id="ARBA00022617"/>
    </source>
</evidence>
<dbReference type="Pfam" id="PF14537">
    <property type="entry name" value="Cytochrom_c3_2"/>
    <property type="match status" value="1"/>
</dbReference>
<dbReference type="RefSeq" id="WP_068669993.1">
    <property type="nucleotide sequence ID" value="NZ_LWLG01000005.1"/>
</dbReference>
<evidence type="ECO:0000256" key="8">
    <source>
        <dbReference type="SAM" id="MobiDB-lite"/>
    </source>
</evidence>
<dbReference type="Gene3D" id="3.90.10.10">
    <property type="entry name" value="Cytochrome C3"/>
    <property type="match status" value="1"/>
</dbReference>
<feature type="domain" description="Tetrahaem cytochrome" evidence="9">
    <location>
        <begin position="31"/>
        <end position="113"/>
    </location>
</feature>
<evidence type="ECO:0000256" key="6">
    <source>
        <dbReference type="ARBA" id="ARBA00022982"/>
    </source>
</evidence>